<dbReference type="RefSeq" id="WP_345540153.1">
    <property type="nucleotide sequence ID" value="NZ_BAABGJ010000076.1"/>
</dbReference>
<accession>A0ABP8I5C1</accession>
<name>A0ABP8I5C1_9BURK</name>
<reference evidence="2" key="1">
    <citation type="journal article" date="2019" name="Int. J. Syst. Evol. Microbiol.">
        <title>The Global Catalogue of Microorganisms (GCM) 10K type strain sequencing project: providing services to taxonomists for standard genome sequencing and annotation.</title>
        <authorList>
            <consortium name="The Broad Institute Genomics Platform"/>
            <consortium name="The Broad Institute Genome Sequencing Center for Infectious Disease"/>
            <person name="Wu L."/>
            <person name="Ma J."/>
        </authorList>
    </citation>
    <scope>NUCLEOTIDE SEQUENCE [LARGE SCALE GENOMIC DNA]</scope>
    <source>
        <strain evidence="2">JCM 17804</strain>
    </source>
</reference>
<organism evidence="1 2">
    <name type="scientific">Variovorax defluvii</name>
    <dbReference type="NCBI Taxonomy" id="913761"/>
    <lineage>
        <taxon>Bacteria</taxon>
        <taxon>Pseudomonadati</taxon>
        <taxon>Pseudomonadota</taxon>
        <taxon>Betaproteobacteria</taxon>
        <taxon>Burkholderiales</taxon>
        <taxon>Comamonadaceae</taxon>
        <taxon>Variovorax</taxon>
    </lineage>
</organism>
<evidence type="ECO:0000313" key="1">
    <source>
        <dbReference type="EMBL" id="GAA4351783.1"/>
    </source>
</evidence>
<proteinExistence type="predicted"/>
<dbReference type="Proteomes" id="UP001500975">
    <property type="component" value="Unassembled WGS sequence"/>
</dbReference>
<dbReference type="SUPFAM" id="SSF69635">
    <property type="entry name" value="Type III secretory system chaperone-like"/>
    <property type="match status" value="1"/>
</dbReference>
<dbReference type="Gene3D" id="3.30.1460.10">
    <property type="match status" value="1"/>
</dbReference>
<protein>
    <submittedName>
        <fullName evidence="1">Uncharacterized protein</fullName>
    </submittedName>
</protein>
<comment type="caution">
    <text evidence="1">The sequence shown here is derived from an EMBL/GenBank/DDBJ whole genome shotgun (WGS) entry which is preliminary data.</text>
</comment>
<keyword evidence="2" id="KW-1185">Reference proteome</keyword>
<sequence>MSVSAISSFIHQFTSTRGLDPASEDEQGVWTLQVDEDVLLSMRAGPDEEQITVFSSPGYVVGRPCGAEDFLPLLGPTQDAPQERSISLVVPADCK</sequence>
<gene>
    <name evidence="1" type="ORF">GCM10023165_40280</name>
</gene>
<evidence type="ECO:0000313" key="2">
    <source>
        <dbReference type="Proteomes" id="UP001500975"/>
    </source>
</evidence>
<dbReference type="EMBL" id="BAABGJ010000076">
    <property type="protein sequence ID" value="GAA4351783.1"/>
    <property type="molecule type" value="Genomic_DNA"/>
</dbReference>